<dbReference type="SUPFAM" id="SSF52440">
    <property type="entry name" value="PreATP-grasp domain"/>
    <property type="match status" value="1"/>
</dbReference>
<evidence type="ECO:0000259" key="7">
    <source>
        <dbReference type="PROSITE" id="PS50975"/>
    </source>
</evidence>
<proteinExistence type="predicted"/>
<comment type="caution">
    <text evidence="9">The sequence shown here is derived from an EMBL/GenBank/DDBJ whole genome shotgun (WGS) entry which is preliminary data.</text>
</comment>
<dbReference type="PROSITE" id="PS00866">
    <property type="entry name" value="CPSASE_1"/>
    <property type="match status" value="1"/>
</dbReference>
<feature type="domain" description="Biotin carboxylation" evidence="8">
    <location>
        <begin position="1"/>
        <end position="445"/>
    </location>
</feature>
<evidence type="ECO:0000313" key="9">
    <source>
        <dbReference type="EMBL" id="MFC6066646.1"/>
    </source>
</evidence>
<name>A0ABW1MS65_9ACTN</name>
<dbReference type="Gene3D" id="3.30.470.20">
    <property type="entry name" value="ATP-grasp fold, B domain"/>
    <property type="match status" value="1"/>
</dbReference>
<dbReference type="EMBL" id="JBHSPX010000008">
    <property type="protein sequence ID" value="MFC6066646.1"/>
    <property type="molecule type" value="Genomic_DNA"/>
</dbReference>
<evidence type="ECO:0000256" key="4">
    <source>
        <dbReference type="ARBA" id="ARBA00022840"/>
    </source>
</evidence>
<dbReference type="RefSeq" id="WP_031065131.1">
    <property type="nucleotide sequence ID" value="NZ_JBHSPX010000008.1"/>
</dbReference>
<evidence type="ECO:0000256" key="1">
    <source>
        <dbReference type="ARBA" id="ARBA00013263"/>
    </source>
</evidence>
<dbReference type="Pfam" id="PF02786">
    <property type="entry name" value="CPSase_L_D2"/>
    <property type="match status" value="1"/>
</dbReference>
<dbReference type="InterPro" id="IPR011761">
    <property type="entry name" value="ATP-grasp"/>
</dbReference>
<dbReference type="PROSITE" id="PS00867">
    <property type="entry name" value="CPSASE_2"/>
    <property type="match status" value="1"/>
</dbReference>
<dbReference type="InterPro" id="IPR011764">
    <property type="entry name" value="Biotin_carboxylation_dom"/>
</dbReference>
<dbReference type="InterPro" id="IPR005481">
    <property type="entry name" value="BC-like_N"/>
</dbReference>
<dbReference type="Pfam" id="PF02785">
    <property type="entry name" value="Biotin_carb_C"/>
    <property type="match status" value="1"/>
</dbReference>
<gene>
    <name evidence="9" type="ORF">ACFP4F_29460</name>
</gene>
<dbReference type="EC" id="6.3.4.14" evidence="1"/>
<reference evidence="10" key="1">
    <citation type="journal article" date="2019" name="Int. J. Syst. Evol. Microbiol.">
        <title>The Global Catalogue of Microorganisms (GCM) 10K type strain sequencing project: providing services to taxonomists for standard genome sequencing and annotation.</title>
        <authorList>
            <consortium name="The Broad Institute Genomics Platform"/>
            <consortium name="The Broad Institute Genome Sequencing Center for Infectious Disease"/>
            <person name="Wu L."/>
            <person name="Ma J."/>
        </authorList>
    </citation>
    <scope>NUCLEOTIDE SEQUENCE [LARGE SCALE GENOMIC DNA]</scope>
    <source>
        <strain evidence="10">CGMCC 1.15180</strain>
    </source>
</reference>
<dbReference type="InterPro" id="IPR005479">
    <property type="entry name" value="CPAse_ATP-bd"/>
</dbReference>
<evidence type="ECO:0000313" key="10">
    <source>
        <dbReference type="Proteomes" id="UP001596139"/>
    </source>
</evidence>
<dbReference type="SUPFAM" id="SSF51246">
    <property type="entry name" value="Rudiment single hybrid motif"/>
    <property type="match status" value="1"/>
</dbReference>
<dbReference type="PROSITE" id="PS50975">
    <property type="entry name" value="ATP_GRASP"/>
    <property type="match status" value="1"/>
</dbReference>
<dbReference type="Pfam" id="PF00289">
    <property type="entry name" value="Biotin_carb_N"/>
    <property type="match status" value="1"/>
</dbReference>
<keyword evidence="3 6" id="KW-0547">Nucleotide-binding</keyword>
<dbReference type="PANTHER" id="PTHR18866">
    <property type="entry name" value="CARBOXYLASE:PYRUVATE/ACETYL-COA/PROPIONYL-COA CARBOXYLASE"/>
    <property type="match status" value="1"/>
</dbReference>
<dbReference type="Proteomes" id="UP001596139">
    <property type="component" value="Unassembled WGS sequence"/>
</dbReference>
<dbReference type="SMART" id="SM00878">
    <property type="entry name" value="Biotin_carb_C"/>
    <property type="match status" value="1"/>
</dbReference>
<dbReference type="NCBIfam" id="NF006367">
    <property type="entry name" value="PRK08591.1"/>
    <property type="match status" value="1"/>
</dbReference>
<keyword evidence="4 6" id="KW-0067">ATP-binding</keyword>
<evidence type="ECO:0000256" key="2">
    <source>
        <dbReference type="ARBA" id="ARBA00022598"/>
    </source>
</evidence>
<evidence type="ECO:0000259" key="8">
    <source>
        <dbReference type="PROSITE" id="PS50979"/>
    </source>
</evidence>
<keyword evidence="2" id="KW-0436">Ligase</keyword>
<dbReference type="InterPro" id="IPR011054">
    <property type="entry name" value="Rudment_hybrid_motif"/>
</dbReference>
<dbReference type="InterPro" id="IPR016185">
    <property type="entry name" value="PreATP-grasp_dom_sf"/>
</dbReference>
<sequence>MKRLLVANRGEIAVRIIRAARDLGIETVAVASEADLDAAHARLADTVVPIGPAPATKSYLLPAGIVAAAREAGADAVHPGYGFLSERADFAAAVADAGLTFVGPDASVIEQMGDKVRARQVAMAAGVPTVPGTVDGVSDVSAAVAAAAEVGYPVMLKAAAGGGGRGIRVVNDEAELRSAFPTASGEAASAFGDGRMYLERFIRSARHVEVQVLGDGTDAIHVFERECSLQRRRQKVIEEAPAPGVDADIRAAMTAAAVRLCREVGYRSAGTCEFLVDDDTGEFFFIEMNTRIQVEHPVTELITGIDLVARQLRIASGEPLNIGQSDVTKRGHAVEFRICAEDPDRGFMPGPGRIGHVELPGGPWVRTDTWLRPGGAVSPFYDSLIAKVVVWGEDRPTALRRARRALGEFTVEGVPTTTTLLTEIIDQPWFASGEFNTGTLEDWLAERAKPSGTGAVA</sequence>
<dbReference type="PANTHER" id="PTHR18866:SF33">
    <property type="entry name" value="METHYLCROTONOYL-COA CARBOXYLASE SUBUNIT ALPHA, MITOCHONDRIAL-RELATED"/>
    <property type="match status" value="1"/>
</dbReference>
<dbReference type="InterPro" id="IPR050856">
    <property type="entry name" value="Biotin_carboxylase_complex"/>
</dbReference>
<keyword evidence="10" id="KW-1185">Reference proteome</keyword>
<evidence type="ECO:0000256" key="5">
    <source>
        <dbReference type="ARBA" id="ARBA00023267"/>
    </source>
</evidence>
<evidence type="ECO:0000256" key="3">
    <source>
        <dbReference type="ARBA" id="ARBA00022741"/>
    </source>
</evidence>
<dbReference type="InterPro" id="IPR005482">
    <property type="entry name" value="Biotin_COase_C"/>
</dbReference>
<keyword evidence="5" id="KW-0092">Biotin</keyword>
<dbReference type="NCBIfam" id="NF009471">
    <property type="entry name" value="PRK12833.1"/>
    <property type="match status" value="1"/>
</dbReference>
<feature type="domain" description="ATP-grasp" evidence="7">
    <location>
        <begin position="119"/>
        <end position="316"/>
    </location>
</feature>
<accession>A0ABW1MS65</accession>
<evidence type="ECO:0000256" key="6">
    <source>
        <dbReference type="PROSITE-ProRule" id="PRU00409"/>
    </source>
</evidence>
<organism evidence="9 10">
    <name type="scientific">Streptomyces ochraceiscleroticus</name>
    <dbReference type="NCBI Taxonomy" id="47761"/>
    <lineage>
        <taxon>Bacteria</taxon>
        <taxon>Bacillati</taxon>
        <taxon>Actinomycetota</taxon>
        <taxon>Actinomycetes</taxon>
        <taxon>Kitasatosporales</taxon>
        <taxon>Streptomycetaceae</taxon>
        <taxon>Streptomyces</taxon>
    </lineage>
</organism>
<protein>
    <recommendedName>
        <fullName evidence="1">biotin carboxylase</fullName>
        <ecNumber evidence="1">6.3.4.14</ecNumber>
    </recommendedName>
</protein>
<dbReference type="SUPFAM" id="SSF56059">
    <property type="entry name" value="Glutathione synthetase ATP-binding domain-like"/>
    <property type="match status" value="1"/>
</dbReference>
<dbReference type="PROSITE" id="PS50979">
    <property type="entry name" value="BC"/>
    <property type="match status" value="1"/>
</dbReference>